<dbReference type="Proteomes" id="UP000069241">
    <property type="component" value="Chromosome"/>
</dbReference>
<protein>
    <submittedName>
        <fullName evidence="3">Uncharacterized protein</fullName>
    </submittedName>
</protein>
<keyword evidence="1 2" id="KW-0732">Signal</keyword>
<evidence type="ECO:0000313" key="4">
    <source>
        <dbReference type="Proteomes" id="UP000069241"/>
    </source>
</evidence>
<dbReference type="STRING" id="44742.AXF13_10455"/>
<proteinExistence type="predicted"/>
<feature type="chain" id="PRO_5007067490" evidence="2">
    <location>
        <begin position="20"/>
        <end position="129"/>
    </location>
</feature>
<dbReference type="InterPro" id="IPR036700">
    <property type="entry name" value="BOBF_sf"/>
</dbReference>
<feature type="signal peptide" evidence="2">
    <location>
        <begin position="1"/>
        <end position="19"/>
    </location>
</feature>
<gene>
    <name evidence="3" type="ORF">AXF13_10455</name>
</gene>
<sequence>MRYLLTFVMLAVLAVPAYAAFEGPNSGGQSMGGFQGPTGGVQADTVKKAQSSWDDAPVVLVGNIVERLAGSDDKYLFKDATGQIIVDIDHETFAGRTVTPQTKVRLSGKVDKDMMEPIKIDVKVLEILK</sequence>
<dbReference type="Pfam" id="PF04076">
    <property type="entry name" value="BOF"/>
    <property type="match status" value="1"/>
</dbReference>
<dbReference type="SUPFAM" id="SSF101756">
    <property type="entry name" value="Hypothetical protein YgiW"/>
    <property type="match status" value="1"/>
</dbReference>
<dbReference type="PANTHER" id="PTHR36571">
    <property type="entry name" value="PROTEIN YGIW"/>
    <property type="match status" value="1"/>
</dbReference>
<evidence type="ECO:0000256" key="2">
    <source>
        <dbReference type="SAM" id="SignalP"/>
    </source>
</evidence>
<dbReference type="PANTHER" id="PTHR36571:SF1">
    <property type="entry name" value="PROTEIN YGIW"/>
    <property type="match status" value="1"/>
</dbReference>
<dbReference type="RefSeq" id="WP_062253111.1">
    <property type="nucleotide sequence ID" value="NZ_CP014229.1"/>
</dbReference>
<evidence type="ECO:0000256" key="1">
    <source>
        <dbReference type="ARBA" id="ARBA00022729"/>
    </source>
</evidence>
<dbReference type="EMBL" id="CP014229">
    <property type="protein sequence ID" value="AMD90504.1"/>
    <property type="molecule type" value="Genomic_DNA"/>
</dbReference>
<dbReference type="KEGG" id="dfi:AXF13_10455"/>
<name>A0A0X8JKL6_9BACT</name>
<dbReference type="NCBIfam" id="NF033674">
    <property type="entry name" value="stress_OB_fold"/>
    <property type="match status" value="1"/>
</dbReference>
<evidence type="ECO:0000313" key="3">
    <source>
        <dbReference type="EMBL" id="AMD90504.1"/>
    </source>
</evidence>
<keyword evidence="4" id="KW-1185">Reference proteome</keyword>
<organism evidence="3 4">
    <name type="scientific">Desulfovibrio fairfieldensis</name>
    <dbReference type="NCBI Taxonomy" id="44742"/>
    <lineage>
        <taxon>Bacteria</taxon>
        <taxon>Pseudomonadati</taxon>
        <taxon>Thermodesulfobacteriota</taxon>
        <taxon>Desulfovibrionia</taxon>
        <taxon>Desulfovibrionales</taxon>
        <taxon>Desulfovibrionaceae</taxon>
        <taxon>Desulfovibrio</taxon>
    </lineage>
</organism>
<reference evidence="4" key="1">
    <citation type="submission" date="2016-02" db="EMBL/GenBank/DDBJ databases">
        <authorList>
            <person name="Holder M.E."/>
            <person name="Ajami N.J."/>
            <person name="Petrosino J.F."/>
        </authorList>
    </citation>
    <scope>NUCLEOTIDE SEQUENCE [LARGE SCALE GENOMIC DNA]</scope>
    <source>
        <strain evidence="4">CCUG 45958</strain>
    </source>
</reference>
<dbReference type="InterPro" id="IPR005220">
    <property type="entry name" value="CarO-like"/>
</dbReference>
<accession>A0A0X8JKL6</accession>
<dbReference type="AlphaFoldDB" id="A0A0X8JKL6"/>
<dbReference type="Gene3D" id="2.40.50.200">
    <property type="entry name" value="Bacterial OB-fold"/>
    <property type="match status" value="1"/>
</dbReference>